<proteinExistence type="predicted"/>
<sequence>MSSKPSKPKRKLEWVGIDDSFGHSKKPRITASNEQFGSLLDFTPPQFEQASPAAAASTSKAKGKAPAFSLHSHISDFSIPSHQHGRPIQTPARHMKHEAPLNLTTPKTPRPPLPFHRDTPQPASSSSSANTKNWVSLADVPPPVLQPAFEPTPSTPKGMQSAFRTPLIPGTLAFTSPPASQELDVPLSQILGARDMSPKRLSANEMVLSRGLAPSPVKGGGSPKKTFVRGGLADRAKLFMTRSTTDFSLWYQDVSSATSTAAPSLRVRVKEVVCRYPSHEPAMLSQSAQSSPNIHFVLTRCQHLDTHKGMTDDATLILFKSSIMQGNSSAEGARKKVADASIVAVGRDILLWQPWTEVSLPLQGESEALRTNVTETAILCTRFLVK</sequence>
<dbReference type="STRING" id="933852.A0A0C3B310"/>
<evidence type="ECO:0000313" key="3">
    <source>
        <dbReference type="Proteomes" id="UP000054097"/>
    </source>
</evidence>
<protein>
    <submittedName>
        <fullName evidence="2">Uncharacterized protein</fullName>
    </submittedName>
</protein>
<feature type="compositionally biased region" description="Low complexity" evidence="1">
    <location>
        <begin position="50"/>
        <end position="67"/>
    </location>
</feature>
<name>A0A0C3B310_SERVB</name>
<organism evidence="2 3">
    <name type="scientific">Serendipita vermifera MAFF 305830</name>
    <dbReference type="NCBI Taxonomy" id="933852"/>
    <lineage>
        <taxon>Eukaryota</taxon>
        <taxon>Fungi</taxon>
        <taxon>Dikarya</taxon>
        <taxon>Basidiomycota</taxon>
        <taxon>Agaricomycotina</taxon>
        <taxon>Agaricomycetes</taxon>
        <taxon>Sebacinales</taxon>
        <taxon>Serendipitaceae</taxon>
        <taxon>Serendipita</taxon>
    </lineage>
</organism>
<feature type="region of interest" description="Disordered" evidence="1">
    <location>
        <begin position="100"/>
        <end position="131"/>
    </location>
</feature>
<dbReference type="AlphaFoldDB" id="A0A0C3B310"/>
<feature type="compositionally biased region" description="Polar residues" evidence="1">
    <location>
        <begin position="121"/>
        <end position="131"/>
    </location>
</feature>
<evidence type="ECO:0000313" key="2">
    <source>
        <dbReference type="EMBL" id="KIM25921.1"/>
    </source>
</evidence>
<feature type="region of interest" description="Disordered" evidence="1">
    <location>
        <begin position="1"/>
        <end position="67"/>
    </location>
</feature>
<dbReference type="Proteomes" id="UP000054097">
    <property type="component" value="Unassembled WGS sequence"/>
</dbReference>
<reference evidence="3" key="2">
    <citation type="submission" date="2015-01" db="EMBL/GenBank/DDBJ databases">
        <title>Evolutionary Origins and Diversification of the Mycorrhizal Mutualists.</title>
        <authorList>
            <consortium name="DOE Joint Genome Institute"/>
            <consortium name="Mycorrhizal Genomics Consortium"/>
            <person name="Kohler A."/>
            <person name="Kuo A."/>
            <person name="Nagy L.G."/>
            <person name="Floudas D."/>
            <person name="Copeland A."/>
            <person name="Barry K.W."/>
            <person name="Cichocki N."/>
            <person name="Veneault-Fourrey C."/>
            <person name="LaButti K."/>
            <person name="Lindquist E.A."/>
            <person name="Lipzen A."/>
            <person name="Lundell T."/>
            <person name="Morin E."/>
            <person name="Murat C."/>
            <person name="Riley R."/>
            <person name="Ohm R."/>
            <person name="Sun H."/>
            <person name="Tunlid A."/>
            <person name="Henrissat B."/>
            <person name="Grigoriev I.V."/>
            <person name="Hibbett D.S."/>
            <person name="Martin F."/>
        </authorList>
    </citation>
    <scope>NUCLEOTIDE SEQUENCE [LARGE SCALE GENOMIC DNA]</scope>
    <source>
        <strain evidence="3">MAFF 305830</strain>
    </source>
</reference>
<gene>
    <name evidence="2" type="ORF">M408DRAFT_25814</name>
</gene>
<evidence type="ECO:0000256" key="1">
    <source>
        <dbReference type="SAM" id="MobiDB-lite"/>
    </source>
</evidence>
<dbReference type="HOGENOM" id="CLU_716034_0_0_1"/>
<dbReference type="OrthoDB" id="3215163at2759"/>
<reference evidence="2 3" key="1">
    <citation type="submission" date="2014-04" db="EMBL/GenBank/DDBJ databases">
        <authorList>
            <consortium name="DOE Joint Genome Institute"/>
            <person name="Kuo A."/>
            <person name="Zuccaro A."/>
            <person name="Kohler A."/>
            <person name="Nagy L.G."/>
            <person name="Floudas D."/>
            <person name="Copeland A."/>
            <person name="Barry K.W."/>
            <person name="Cichocki N."/>
            <person name="Veneault-Fourrey C."/>
            <person name="LaButti K."/>
            <person name="Lindquist E.A."/>
            <person name="Lipzen A."/>
            <person name="Lundell T."/>
            <person name="Morin E."/>
            <person name="Murat C."/>
            <person name="Sun H."/>
            <person name="Tunlid A."/>
            <person name="Henrissat B."/>
            <person name="Grigoriev I.V."/>
            <person name="Hibbett D.S."/>
            <person name="Martin F."/>
            <person name="Nordberg H.P."/>
            <person name="Cantor M.N."/>
            <person name="Hua S.X."/>
        </authorList>
    </citation>
    <scope>NUCLEOTIDE SEQUENCE [LARGE SCALE GENOMIC DNA]</scope>
    <source>
        <strain evidence="2 3">MAFF 305830</strain>
    </source>
</reference>
<feature type="compositionally biased region" description="Basic residues" evidence="1">
    <location>
        <begin position="1"/>
        <end position="10"/>
    </location>
</feature>
<accession>A0A0C3B310</accession>
<keyword evidence="3" id="KW-1185">Reference proteome</keyword>
<dbReference type="EMBL" id="KN824310">
    <property type="protein sequence ID" value="KIM25921.1"/>
    <property type="molecule type" value="Genomic_DNA"/>
</dbReference>